<accession>A0ABZ1SW64</accession>
<evidence type="ECO:0000313" key="2">
    <source>
        <dbReference type="EMBL" id="WUP76623.1"/>
    </source>
</evidence>
<organism evidence="2 3">
    <name type="scientific">Microbispora hainanensis</name>
    <dbReference type="NCBI Taxonomy" id="568844"/>
    <lineage>
        <taxon>Bacteria</taxon>
        <taxon>Bacillati</taxon>
        <taxon>Actinomycetota</taxon>
        <taxon>Actinomycetes</taxon>
        <taxon>Streptosporangiales</taxon>
        <taxon>Streptosporangiaceae</taxon>
        <taxon>Microbispora</taxon>
    </lineage>
</organism>
<evidence type="ECO:0000313" key="3">
    <source>
        <dbReference type="Proteomes" id="UP001432011"/>
    </source>
</evidence>
<keyword evidence="3" id="KW-1185">Reference proteome</keyword>
<evidence type="ECO:0000256" key="1">
    <source>
        <dbReference type="SAM" id="MobiDB-lite"/>
    </source>
</evidence>
<gene>
    <name evidence="2" type="ORF">OG913_06270</name>
</gene>
<reference evidence="2" key="1">
    <citation type="submission" date="2022-10" db="EMBL/GenBank/DDBJ databases">
        <title>The complete genomes of actinobacterial strains from the NBC collection.</title>
        <authorList>
            <person name="Joergensen T.S."/>
            <person name="Alvarez Arevalo M."/>
            <person name="Sterndorff E.B."/>
            <person name="Faurdal D."/>
            <person name="Vuksanovic O."/>
            <person name="Mourched A.-S."/>
            <person name="Charusanti P."/>
            <person name="Shaw S."/>
            <person name="Blin K."/>
            <person name="Weber T."/>
        </authorList>
    </citation>
    <scope>NUCLEOTIDE SEQUENCE</scope>
    <source>
        <strain evidence="2">NBC_00254</strain>
    </source>
</reference>
<dbReference type="RefSeq" id="WP_328709961.1">
    <property type="nucleotide sequence ID" value="NZ_CP108085.1"/>
</dbReference>
<feature type="region of interest" description="Disordered" evidence="1">
    <location>
        <begin position="1"/>
        <end position="32"/>
    </location>
</feature>
<protein>
    <recommendedName>
        <fullName evidence="4">DUF2169 domain-containing protein</fullName>
    </recommendedName>
</protein>
<dbReference type="Proteomes" id="UP001432011">
    <property type="component" value="Chromosome"/>
</dbReference>
<proteinExistence type="predicted"/>
<evidence type="ECO:0008006" key="4">
    <source>
        <dbReference type="Google" id="ProtNLM"/>
    </source>
</evidence>
<sequence length="797" mass="84299">MNTPGFPADEPGPRIRAADGGEPLLPDSQLGPPWWAPAPELVPASAGTFRFLFRVTGHDDEGSPVLSATVTTVLRFPPPPAGARTVPWTDVSVRLRIPFVDADTGRPASTELPIDVDVRDDVVHCRAEISGAVARAAYGALSTPGFQPGDGAGLIVSTSFVGVQETLAAWAVSTMVHAEPERLEIVPVQGWPIEDPPREEHPIPEEHPNWSDVVITEVRVPGEVMIAGRGAIRPAEVSPLLTESVLRESVLRDSAITDSALADTAVAGRAFLAASPAEEASLEPLAEIPVESLAEAPVEATAEAPAEATAEDLPALSALARMPLPLPPTGRRLVLRDDLKGRLDGRLLRGWPGGRLLGGISTGPVGTGVIPTYPPSFTMDMGVTVTRSHRLPLLVPCRDDPGLYRQDVGSGEPVIVGCQDAFQLGRAPARRFAPAPRLDRDHRYSVWESLQQPATYLVVPSHYRVARDVVGRPQLEWLQVFDATVDAGLPCRLQARCVPDLSAAELAELESLLRADAGGRDVRMLLPTSPSVGSTGVSVRSSTLEGGLRAVLDDDAIRLALQVDYDDAVVVVTQLRGGEAVSQIVFDTGDSSTSIATTVHLDVDELAGPYPAGPVRVTATGLRNDADTAATVTALWVRRVVGGWERVPLDPPVRVPAHGDVVLPAAVRDGAVAPQALLDPADPAHLVVRNVYLENLHTAVLIRRDVDLRAAGISGVGLVFAVSGIEVARAVLPADAPTLEVTLVQPLVADRATFDRKVAVSVTLTRDDGTVRPSPNGPVIIDLAAGVIVRLSRLMEG</sequence>
<name>A0ABZ1SW64_9ACTN</name>
<dbReference type="EMBL" id="CP108085">
    <property type="protein sequence ID" value="WUP76623.1"/>
    <property type="molecule type" value="Genomic_DNA"/>
</dbReference>